<gene>
    <name evidence="2" type="ORF">LDH80_17295</name>
</gene>
<dbReference type="RefSeq" id="WP_190101793.1">
    <property type="nucleotide sequence ID" value="NZ_BMUH01000001.1"/>
</dbReference>
<accession>A0ABY6R0Z4</accession>
<evidence type="ECO:0000313" key="3">
    <source>
        <dbReference type="Proteomes" id="UP001164506"/>
    </source>
</evidence>
<proteinExistence type="predicted"/>
<organism evidence="2 3">
    <name type="scientific">Streptomyces tanashiensis</name>
    <dbReference type="NCBI Taxonomy" id="67367"/>
    <lineage>
        <taxon>Bacteria</taxon>
        <taxon>Bacillati</taxon>
        <taxon>Actinomycetota</taxon>
        <taxon>Actinomycetes</taxon>
        <taxon>Kitasatosporales</taxon>
        <taxon>Streptomycetaceae</taxon>
        <taxon>Streptomyces</taxon>
    </lineage>
</organism>
<name>A0ABY6R0Z4_9ACTN</name>
<feature type="region of interest" description="Disordered" evidence="1">
    <location>
        <begin position="1"/>
        <end position="63"/>
    </location>
</feature>
<sequence>MEERGAAGPRRVQVGSSVPVDVADTEGARGVGDDEIGPSVPGQTFEEAPGLYGYPRRSTTPRT</sequence>
<protein>
    <submittedName>
        <fullName evidence="2">Uncharacterized protein</fullName>
    </submittedName>
</protein>
<dbReference type="GeneID" id="95601227"/>
<reference evidence="2" key="1">
    <citation type="submission" date="2021-09" db="EMBL/GenBank/DDBJ databases">
        <title>Complete genome sequence and metabolic characterization of Streptomyces tanashiensis DSM 731 the producer of antibacterial Kalafungin and diverse secondary metabolites.</title>
        <authorList>
            <person name="Abbasi M.N."/>
            <person name="Anwar M.N."/>
            <person name="Alam K."/>
            <person name="Shoaib M."/>
            <person name="Lin Z."/>
            <person name="Hayat M."/>
            <person name="Ali M.I."/>
            <person name="Malik H.M.T."/>
            <person name="Ahmed I."/>
            <person name="Li A."/>
            <person name="Hailong Wang H."/>
            <person name="Zhang Y."/>
        </authorList>
    </citation>
    <scope>NUCLEOTIDE SEQUENCE</scope>
    <source>
        <strain evidence="2">Kala</strain>
    </source>
</reference>
<evidence type="ECO:0000313" key="2">
    <source>
        <dbReference type="EMBL" id="UZX22379.1"/>
    </source>
</evidence>
<dbReference type="EMBL" id="CP084204">
    <property type="protein sequence ID" value="UZX22379.1"/>
    <property type="molecule type" value="Genomic_DNA"/>
</dbReference>
<keyword evidence="3" id="KW-1185">Reference proteome</keyword>
<dbReference type="Proteomes" id="UP001164506">
    <property type="component" value="Chromosome"/>
</dbReference>
<evidence type="ECO:0000256" key="1">
    <source>
        <dbReference type="SAM" id="MobiDB-lite"/>
    </source>
</evidence>